<dbReference type="EMBL" id="BKCJ010009173">
    <property type="protein sequence ID" value="GEU85754.1"/>
    <property type="molecule type" value="Genomic_DNA"/>
</dbReference>
<dbReference type="AlphaFoldDB" id="A0A6L2NMH2"/>
<gene>
    <name evidence="1" type="ORF">Tci_057732</name>
</gene>
<name>A0A6L2NMH2_TANCI</name>
<proteinExistence type="predicted"/>
<comment type="caution">
    <text evidence="1">The sequence shown here is derived from an EMBL/GenBank/DDBJ whole genome shotgun (WGS) entry which is preliminary data.</text>
</comment>
<organism evidence="1">
    <name type="scientific">Tanacetum cinerariifolium</name>
    <name type="common">Dalmatian daisy</name>
    <name type="synonym">Chrysanthemum cinerariifolium</name>
    <dbReference type="NCBI Taxonomy" id="118510"/>
    <lineage>
        <taxon>Eukaryota</taxon>
        <taxon>Viridiplantae</taxon>
        <taxon>Streptophyta</taxon>
        <taxon>Embryophyta</taxon>
        <taxon>Tracheophyta</taxon>
        <taxon>Spermatophyta</taxon>
        <taxon>Magnoliopsida</taxon>
        <taxon>eudicotyledons</taxon>
        <taxon>Gunneridae</taxon>
        <taxon>Pentapetalae</taxon>
        <taxon>asterids</taxon>
        <taxon>campanulids</taxon>
        <taxon>Asterales</taxon>
        <taxon>Asteraceae</taxon>
        <taxon>Asteroideae</taxon>
        <taxon>Anthemideae</taxon>
        <taxon>Anthemidinae</taxon>
        <taxon>Tanacetum</taxon>
    </lineage>
</organism>
<protein>
    <submittedName>
        <fullName evidence="1">Uncharacterized protein</fullName>
    </submittedName>
</protein>
<evidence type="ECO:0000313" key="1">
    <source>
        <dbReference type="EMBL" id="GEU85754.1"/>
    </source>
</evidence>
<sequence>MTNSIKYRSSESQHISHLAVETLILAGGDLFTYQAYDRIHAMTVQKKTSIEAKDAGFRRENKQNKKLKAIYGVTTPQEEKQSSLVDTTVKIDKLGSLDDTTVLGSFSSLSTRVTTTNGGNRIDVVVPVESIRTISDRFGGSSYARVMIKLRADVELKNNIVVAMPRIKGEGHYTCNVRVEYEWKPPSGNKKKGVEPTIEASNSNPFDVLNSIDNDVEFGKLRLLDNDVNPLVPTGIVESDSKVEVMDSYLDNDDYDPYNDAMDENRSLSEHLQSICNDLDITVLDRKKK</sequence>
<reference evidence="1" key="1">
    <citation type="journal article" date="2019" name="Sci. Rep.">
        <title>Draft genome of Tanacetum cinerariifolium, the natural source of mosquito coil.</title>
        <authorList>
            <person name="Yamashiro T."/>
            <person name="Shiraishi A."/>
            <person name="Satake H."/>
            <person name="Nakayama K."/>
        </authorList>
    </citation>
    <scope>NUCLEOTIDE SEQUENCE</scope>
</reference>
<accession>A0A6L2NMH2</accession>